<evidence type="ECO:0000256" key="2">
    <source>
        <dbReference type="ARBA" id="ARBA00022629"/>
    </source>
</evidence>
<dbReference type="GO" id="GO:0005524">
    <property type="term" value="F:ATP binding"/>
    <property type="evidence" value="ECO:0007669"/>
    <property type="project" value="UniProtKB-KW"/>
</dbReference>
<dbReference type="EMBL" id="CP013862">
    <property type="protein sequence ID" value="ALX47571.1"/>
    <property type="molecule type" value="Genomic_DNA"/>
</dbReference>
<dbReference type="InterPro" id="IPR018485">
    <property type="entry name" value="FGGY_C"/>
</dbReference>
<dbReference type="InterPro" id="IPR018484">
    <property type="entry name" value="FGGY_N"/>
</dbReference>
<name>A0A0U4F4A3_9BACI</name>
<dbReference type="InterPro" id="IPR018483">
    <property type="entry name" value="Carb_kinase_FGGY_CS"/>
</dbReference>
<evidence type="ECO:0000259" key="10">
    <source>
        <dbReference type="Pfam" id="PF00370"/>
    </source>
</evidence>
<dbReference type="PROSITE" id="PS00445">
    <property type="entry name" value="FGGY_KINASES_2"/>
    <property type="match status" value="1"/>
</dbReference>
<dbReference type="KEGG" id="lao:AOX59_02500"/>
<feature type="domain" description="Carbohydrate kinase FGGY C-terminal" evidence="11">
    <location>
        <begin position="287"/>
        <end position="445"/>
    </location>
</feature>
<evidence type="ECO:0000256" key="7">
    <source>
        <dbReference type="ARBA" id="ARBA00023277"/>
    </source>
</evidence>
<keyword evidence="5 8" id="KW-0418">Kinase</keyword>
<dbReference type="InterPro" id="IPR043129">
    <property type="entry name" value="ATPase_NBD"/>
</dbReference>
<keyword evidence="4 9" id="KW-0547">Nucleotide-binding</keyword>
<evidence type="ECO:0000259" key="11">
    <source>
        <dbReference type="Pfam" id="PF02782"/>
    </source>
</evidence>
<evidence type="ECO:0000256" key="5">
    <source>
        <dbReference type="ARBA" id="ARBA00022777"/>
    </source>
</evidence>
<dbReference type="AlphaFoldDB" id="A0A0U4F4A3"/>
<dbReference type="SUPFAM" id="SSF53067">
    <property type="entry name" value="Actin-like ATPase domain"/>
    <property type="match status" value="2"/>
</dbReference>
<sequence>MMVTQYVLGVDHGSGSCKTMCLDSKGNVVDEATVSYPSYYSHPRWVEQDPEDWINAAVKGIKQVISSLTEGERNQIKGISFTAPAHVAVLLNEQKNVLRNVIMWNDQRSGDESKELSGEYGELIYSLTNHYPTPTWTISHLYWLMKHEPEVFDKVDKVLFEKDYVRYRFSGEMGTDYIEAEGSMLYDVHKQEWSDDLLSILSLDKSILPSVYNPTDQAGTLTKEMAERLGLSEGIPIIMGTTDTAAEVYGSGAVEEGDGVVKIATAGNFSLISKERHVNKALTSYSFVTAGLRYQNSGTNFAASSYRWFKETFFEDSMEYKDLDNVYAEIDKEVSKISIGSEGLLFHPYLNGERSPHWDPYLRGSFFGITARHNRYHFARAVLEGVAFSIKDAGLEFPQMPTNSVKIIGGGGNSLVWSQILADILNVRLEIPKYTDAAFGSCLIATCGIGWYDSLSQAVNENQFMKHEVFPNSESVKFYESMFSIYKDFHKQTKLLSHRINELQ</sequence>
<dbReference type="Pfam" id="PF02782">
    <property type="entry name" value="FGGY_C"/>
    <property type="match status" value="1"/>
</dbReference>
<dbReference type="PANTHER" id="PTHR43095">
    <property type="entry name" value="SUGAR KINASE"/>
    <property type="match status" value="1"/>
</dbReference>
<comment type="catalytic activity">
    <reaction evidence="9">
        <text>D-xylulose + ATP = D-xylulose 5-phosphate + ADP + H(+)</text>
        <dbReference type="Rhea" id="RHEA:10964"/>
        <dbReference type="ChEBI" id="CHEBI:15378"/>
        <dbReference type="ChEBI" id="CHEBI:17140"/>
        <dbReference type="ChEBI" id="CHEBI:30616"/>
        <dbReference type="ChEBI" id="CHEBI:57737"/>
        <dbReference type="ChEBI" id="CHEBI:456216"/>
        <dbReference type="EC" id="2.7.1.17"/>
    </reaction>
</comment>
<comment type="similarity">
    <text evidence="1 8">Belongs to the FGGY kinase family.</text>
</comment>
<dbReference type="InterPro" id="IPR006000">
    <property type="entry name" value="Xylulokinase"/>
</dbReference>
<dbReference type="PANTHER" id="PTHR43095:SF5">
    <property type="entry name" value="XYLULOSE KINASE"/>
    <property type="match status" value="1"/>
</dbReference>
<evidence type="ECO:0000256" key="9">
    <source>
        <dbReference type="RuleBase" id="RU364073"/>
    </source>
</evidence>
<accession>A0A0U4F4A3</accession>
<dbReference type="InterPro" id="IPR000577">
    <property type="entry name" value="Carb_kinase_FGGY"/>
</dbReference>
<organism evidence="12 13">
    <name type="scientific">Lentibacillus amyloliquefaciens</name>
    <dbReference type="NCBI Taxonomy" id="1472767"/>
    <lineage>
        <taxon>Bacteria</taxon>
        <taxon>Bacillati</taxon>
        <taxon>Bacillota</taxon>
        <taxon>Bacilli</taxon>
        <taxon>Bacillales</taxon>
        <taxon>Bacillaceae</taxon>
        <taxon>Lentibacillus</taxon>
    </lineage>
</organism>
<keyword evidence="3 8" id="KW-0808">Transferase</keyword>
<evidence type="ECO:0000313" key="12">
    <source>
        <dbReference type="EMBL" id="ALX47571.1"/>
    </source>
</evidence>
<evidence type="ECO:0000256" key="6">
    <source>
        <dbReference type="ARBA" id="ARBA00022840"/>
    </source>
</evidence>
<dbReference type="CDD" id="cd07808">
    <property type="entry name" value="ASKHA_NBD_FGGY_EcXK-like"/>
    <property type="match status" value="1"/>
</dbReference>
<dbReference type="STRING" id="1472767.AOX59_02500"/>
<dbReference type="GO" id="GO:0042732">
    <property type="term" value="P:D-xylose metabolic process"/>
    <property type="evidence" value="ECO:0007669"/>
    <property type="project" value="UniProtKB-KW"/>
</dbReference>
<proteinExistence type="inferred from homology"/>
<reference evidence="12 13" key="1">
    <citation type="submission" date="2016-01" db="EMBL/GenBank/DDBJ databases">
        <title>Complete genome sequence of strain Lentibacillus amyloliquefaciens LAM0015T isolated from saline sediment.</title>
        <authorList>
            <person name="Wang J.-L."/>
            <person name="He M.-X."/>
        </authorList>
    </citation>
    <scope>NUCLEOTIDE SEQUENCE [LARGE SCALE GENOMIC DNA]</scope>
    <source>
        <strain evidence="12 13">LAM0015</strain>
    </source>
</reference>
<keyword evidence="7 9" id="KW-0119">Carbohydrate metabolism</keyword>
<evidence type="ECO:0000256" key="1">
    <source>
        <dbReference type="ARBA" id="ARBA00009156"/>
    </source>
</evidence>
<evidence type="ECO:0000256" key="8">
    <source>
        <dbReference type="RuleBase" id="RU003733"/>
    </source>
</evidence>
<keyword evidence="13" id="KW-1185">Reference proteome</keyword>
<dbReference type="GO" id="GO:0004856">
    <property type="term" value="F:D-xylulokinase activity"/>
    <property type="evidence" value="ECO:0007669"/>
    <property type="project" value="UniProtKB-EC"/>
</dbReference>
<dbReference type="PIRSF" id="PIRSF000538">
    <property type="entry name" value="GlpK"/>
    <property type="match status" value="1"/>
</dbReference>
<dbReference type="Proteomes" id="UP000050331">
    <property type="component" value="Chromosome"/>
</dbReference>
<dbReference type="InterPro" id="IPR050406">
    <property type="entry name" value="FGGY_Carb_Kinase"/>
</dbReference>
<dbReference type="Gene3D" id="3.30.420.40">
    <property type="match status" value="2"/>
</dbReference>
<dbReference type="NCBIfam" id="TIGR01312">
    <property type="entry name" value="XylB"/>
    <property type="match status" value="1"/>
</dbReference>
<keyword evidence="2 9" id="KW-0859">Xylose metabolism</keyword>
<keyword evidence="6 9" id="KW-0067">ATP-binding</keyword>
<feature type="domain" description="Carbohydrate kinase FGGY N-terminal" evidence="10">
    <location>
        <begin position="6"/>
        <end position="248"/>
    </location>
</feature>
<dbReference type="EC" id="2.7.1.17" evidence="9"/>
<evidence type="ECO:0000256" key="4">
    <source>
        <dbReference type="ARBA" id="ARBA00022741"/>
    </source>
</evidence>
<protein>
    <recommendedName>
        <fullName evidence="9">Xylulose kinase</fullName>
        <shortName evidence="9">Xylulokinase</shortName>
        <ecNumber evidence="9">2.7.1.17</ecNumber>
    </recommendedName>
</protein>
<gene>
    <name evidence="9" type="primary">xylB</name>
    <name evidence="12" type="ORF">AOX59_02500</name>
</gene>
<dbReference type="GO" id="GO:0005997">
    <property type="term" value="P:xylulose metabolic process"/>
    <property type="evidence" value="ECO:0007669"/>
    <property type="project" value="InterPro"/>
</dbReference>
<evidence type="ECO:0000313" key="13">
    <source>
        <dbReference type="Proteomes" id="UP000050331"/>
    </source>
</evidence>
<dbReference type="Pfam" id="PF00370">
    <property type="entry name" value="FGGY_N"/>
    <property type="match status" value="1"/>
</dbReference>
<evidence type="ECO:0000256" key="3">
    <source>
        <dbReference type="ARBA" id="ARBA00022679"/>
    </source>
</evidence>